<evidence type="ECO:0000313" key="2">
    <source>
        <dbReference type="EMBL" id="CUN41652.1"/>
    </source>
</evidence>
<dbReference type="Pfam" id="PF13443">
    <property type="entry name" value="HTH_26"/>
    <property type="match status" value="1"/>
</dbReference>
<dbReference type="AlphaFoldDB" id="A0A173WQ34"/>
<protein>
    <recommendedName>
        <fullName evidence="1">HTH cro/C1-type domain-containing protein</fullName>
    </recommendedName>
</protein>
<dbReference type="EMBL" id="CYYY01000001">
    <property type="protein sequence ID" value="CUN41652.1"/>
    <property type="molecule type" value="Genomic_DNA"/>
</dbReference>
<sequence>MNKELLEPIMRAHGDKNKDLAAAIGMSVPNFSTIWNGRGEFALKYIRLIARRYSLTPEQVYKIFIFPQG</sequence>
<dbReference type="InterPro" id="IPR010982">
    <property type="entry name" value="Lambda_DNA-bd_dom_sf"/>
</dbReference>
<organism evidence="2 3">
    <name type="scientific">Dorea longicatena</name>
    <dbReference type="NCBI Taxonomy" id="88431"/>
    <lineage>
        <taxon>Bacteria</taxon>
        <taxon>Bacillati</taxon>
        <taxon>Bacillota</taxon>
        <taxon>Clostridia</taxon>
        <taxon>Lachnospirales</taxon>
        <taxon>Lachnospiraceae</taxon>
        <taxon>Dorea</taxon>
    </lineage>
</organism>
<dbReference type="RefSeq" id="WP_008396630.1">
    <property type="nucleotide sequence ID" value="NZ_CABIWY010000001.1"/>
</dbReference>
<evidence type="ECO:0000313" key="3">
    <source>
        <dbReference type="Proteomes" id="UP000095439"/>
    </source>
</evidence>
<dbReference type="SUPFAM" id="SSF47413">
    <property type="entry name" value="lambda repressor-like DNA-binding domains"/>
    <property type="match status" value="1"/>
</dbReference>
<name>A0A173WQ34_9FIRM</name>
<proteinExistence type="predicted"/>
<accession>A0A173WQ34</accession>
<gene>
    <name evidence="2" type="ORF">ERS852423_00390</name>
</gene>
<evidence type="ECO:0000259" key="1">
    <source>
        <dbReference type="Pfam" id="PF13443"/>
    </source>
</evidence>
<dbReference type="Proteomes" id="UP000095439">
    <property type="component" value="Unassembled WGS sequence"/>
</dbReference>
<dbReference type="InterPro" id="IPR001387">
    <property type="entry name" value="Cro/C1-type_HTH"/>
</dbReference>
<reference evidence="2 3" key="1">
    <citation type="submission" date="2015-09" db="EMBL/GenBank/DDBJ databases">
        <authorList>
            <consortium name="Pathogen Informatics"/>
        </authorList>
    </citation>
    <scope>NUCLEOTIDE SEQUENCE [LARGE SCALE GENOMIC DNA]</scope>
    <source>
        <strain evidence="2 3">2789STDY5608866</strain>
    </source>
</reference>
<dbReference type="GO" id="GO:0003677">
    <property type="term" value="F:DNA binding"/>
    <property type="evidence" value="ECO:0007669"/>
    <property type="project" value="InterPro"/>
</dbReference>
<feature type="domain" description="HTH cro/C1-type" evidence="1">
    <location>
        <begin position="9"/>
        <end position="60"/>
    </location>
</feature>